<keyword evidence="6" id="KW-0805">Transcription regulation</keyword>
<dbReference type="PRINTS" id="PR00398">
    <property type="entry name" value="STRDHORMONER"/>
</dbReference>
<dbReference type="CDD" id="cd07166">
    <property type="entry name" value="NR_DBD_REV_ERB"/>
    <property type="match status" value="1"/>
</dbReference>
<feature type="compositionally biased region" description="Polar residues" evidence="11">
    <location>
        <begin position="667"/>
        <end position="686"/>
    </location>
</feature>
<evidence type="ECO:0000256" key="9">
    <source>
        <dbReference type="ARBA" id="ARBA00023170"/>
    </source>
</evidence>
<dbReference type="PROSITE" id="PS00031">
    <property type="entry name" value="NUCLEAR_REC_DBD_1"/>
    <property type="match status" value="1"/>
</dbReference>
<evidence type="ECO:0000259" key="12">
    <source>
        <dbReference type="PROSITE" id="PS51030"/>
    </source>
</evidence>
<dbReference type="GO" id="GO:0008270">
    <property type="term" value="F:zinc ion binding"/>
    <property type="evidence" value="ECO:0007669"/>
    <property type="project" value="UniProtKB-KW"/>
</dbReference>
<dbReference type="Gene3D" id="3.30.50.10">
    <property type="entry name" value="Erythroid Transcription Factor GATA-1, subunit A"/>
    <property type="match status" value="1"/>
</dbReference>
<keyword evidence="8" id="KW-0804">Transcription</keyword>
<proteinExistence type="inferred from homology"/>
<dbReference type="Gene3D" id="1.10.565.10">
    <property type="entry name" value="Retinoid X Receptor"/>
    <property type="match status" value="1"/>
</dbReference>
<dbReference type="PROSITE" id="PS51030">
    <property type="entry name" value="NUCLEAR_REC_DBD_2"/>
    <property type="match status" value="1"/>
</dbReference>
<feature type="domain" description="NR LBD" evidence="13">
    <location>
        <begin position="320"/>
        <end position="554"/>
    </location>
</feature>
<dbReference type="WBParaSite" id="TMUE_1000005364.1">
    <property type="protein sequence ID" value="TMUE_1000005364.1"/>
    <property type="gene ID" value="WBGene00288560"/>
</dbReference>
<reference evidence="15" key="3">
    <citation type="submission" date="2019-12" db="UniProtKB">
        <authorList>
            <consortium name="WormBaseParasite"/>
        </authorList>
    </citation>
    <scope>IDENTIFICATION</scope>
</reference>
<evidence type="ECO:0000256" key="11">
    <source>
        <dbReference type="SAM" id="MobiDB-lite"/>
    </source>
</evidence>
<dbReference type="InterPro" id="IPR013088">
    <property type="entry name" value="Znf_NHR/GATA"/>
</dbReference>
<keyword evidence="10" id="KW-0539">Nucleus</keyword>
<dbReference type="GO" id="GO:0000978">
    <property type="term" value="F:RNA polymerase II cis-regulatory region sequence-specific DNA binding"/>
    <property type="evidence" value="ECO:0007669"/>
    <property type="project" value="TreeGrafter"/>
</dbReference>
<dbReference type="PANTHER" id="PTHR24082:SF473">
    <property type="entry name" value="ECDYSONE-INDUCED PROTEIN 75B, ISOFORM B"/>
    <property type="match status" value="1"/>
</dbReference>
<evidence type="ECO:0000313" key="14">
    <source>
        <dbReference type="Proteomes" id="UP000046395"/>
    </source>
</evidence>
<dbReference type="GO" id="GO:0000122">
    <property type="term" value="P:negative regulation of transcription by RNA polymerase II"/>
    <property type="evidence" value="ECO:0007669"/>
    <property type="project" value="TreeGrafter"/>
</dbReference>
<dbReference type="STRING" id="70415.A0A5S6QDV3"/>
<evidence type="ECO:0000256" key="6">
    <source>
        <dbReference type="ARBA" id="ARBA00023015"/>
    </source>
</evidence>
<keyword evidence="14" id="KW-1185">Reference proteome</keyword>
<feature type="region of interest" description="Disordered" evidence="11">
    <location>
        <begin position="664"/>
        <end position="686"/>
    </location>
</feature>
<evidence type="ECO:0000256" key="10">
    <source>
        <dbReference type="ARBA" id="ARBA00023242"/>
    </source>
</evidence>
<evidence type="ECO:0000256" key="7">
    <source>
        <dbReference type="ARBA" id="ARBA00023125"/>
    </source>
</evidence>
<evidence type="ECO:0000256" key="1">
    <source>
        <dbReference type="ARBA" id="ARBA00004496"/>
    </source>
</evidence>
<dbReference type="InterPro" id="IPR001728">
    <property type="entry name" value="ThyrH_rcpt"/>
</dbReference>
<keyword evidence="4" id="KW-0863">Zinc-finger</keyword>
<dbReference type="PRINTS" id="PR00047">
    <property type="entry name" value="STROIDFINGER"/>
</dbReference>
<feature type="region of interest" description="Disordered" evidence="11">
    <location>
        <begin position="906"/>
        <end position="925"/>
    </location>
</feature>
<dbReference type="GO" id="GO:0005737">
    <property type="term" value="C:cytoplasm"/>
    <property type="evidence" value="ECO:0007669"/>
    <property type="project" value="UniProtKB-SubCell"/>
</dbReference>
<accession>A0A5S6QDV3</accession>
<dbReference type="InterPro" id="IPR035500">
    <property type="entry name" value="NHR-like_dom_sf"/>
</dbReference>
<comment type="subcellular location">
    <subcellularLocation>
        <location evidence="1">Cytoplasm</location>
    </subcellularLocation>
</comment>
<keyword evidence="3" id="KW-0479">Metal-binding</keyword>
<feature type="compositionally biased region" description="Polar residues" evidence="11">
    <location>
        <begin position="1"/>
        <end position="26"/>
    </location>
</feature>
<evidence type="ECO:0000256" key="3">
    <source>
        <dbReference type="ARBA" id="ARBA00022723"/>
    </source>
</evidence>
<evidence type="ECO:0000256" key="5">
    <source>
        <dbReference type="ARBA" id="ARBA00022833"/>
    </source>
</evidence>
<dbReference type="GO" id="GO:0030154">
    <property type="term" value="P:cell differentiation"/>
    <property type="evidence" value="ECO:0007669"/>
    <property type="project" value="TreeGrafter"/>
</dbReference>
<comment type="similarity">
    <text evidence="2">Belongs to the nuclear hormone receptor family. NR1 subfamily.</text>
</comment>
<dbReference type="SMART" id="SM00399">
    <property type="entry name" value="ZnF_C4"/>
    <property type="match status" value="1"/>
</dbReference>
<evidence type="ECO:0000256" key="2">
    <source>
        <dbReference type="ARBA" id="ARBA00008092"/>
    </source>
</evidence>
<dbReference type="WBParaSite" id="TMUE_1000005364.2">
    <property type="protein sequence ID" value="TMUE_1000005364.2"/>
    <property type="gene ID" value="WBGene00288560"/>
</dbReference>
<feature type="domain" description="Nuclear receptor" evidence="12">
    <location>
        <begin position="189"/>
        <end position="265"/>
    </location>
</feature>
<dbReference type="PANTHER" id="PTHR24082">
    <property type="entry name" value="NUCLEAR HORMONE RECEPTOR"/>
    <property type="match status" value="1"/>
</dbReference>
<dbReference type="AlphaFoldDB" id="A0A5S6QDV3"/>
<reference evidence="14" key="2">
    <citation type="submission" date="2014-03" db="EMBL/GenBank/DDBJ databases">
        <title>The whipworm genome and dual-species transcriptomics of an intimate host-pathogen interaction.</title>
        <authorList>
            <person name="Foth B.J."/>
            <person name="Tsai I.J."/>
            <person name="Reid A.J."/>
            <person name="Bancroft A.J."/>
            <person name="Nichol S."/>
            <person name="Tracey A."/>
            <person name="Holroyd N."/>
            <person name="Cotton J.A."/>
            <person name="Stanley E.J."/>
            <person name="Zarowiecki M."/>
            <person name="Liu J.Z."/>
            <person name="Huckvale T."/>
            <person name="Cooper P.J."/>
            <person name="Grencis R.K."/>
            <person name="Berriman M."/>
        </authorList>
    </citation>
    <scope>NUCLEOTIDE SEQUENCE [LARGE SCALE GENOMIC DNA]</scope>
    <source>
        <strain evidence="14">Edinburgh</strain>
    </source>
</reference>
<dbReference type="InterPro" id="IPR001628">
    <property type="entry name" value="Znf_hrmn_rcpt"/>
</dbReference>
<dbReference type="GO" id="GO:0004879">
    <property type="term" value="F:nuclear receptor activity"/>
    <property type="evidence" value="ECO:0007669"/>
    <property type="project" value="InterPro"/>
</dbReference>
<dbReference type="Pfam" id="PF00104">
    <property type="entry name" value="Hormone_recep"/>
    <property type="match status" value="1"/>
</dbReference>
<dbReference type="Proteomes" id="UP000046395">
    <property type="component" value="Unassembled WGS sequence"/>
</dbReference>
<dbReference type="PRINTS" id="PR00546">
    <property type="entry name" value="THYROIDHORMR"/>
</dbReference>
<evidence type="ECO:0000313" key="15">
    <source>
        <dbReference type="WBParaSite" id="TMUE_1000005364.1"/>
    </source>
</evidence>
<dbReference type="SUPFAM" id="SSF57716">
    <property type="entry name" value="Glucocorticoid receptor-like (DNA-binding domain)"/>
    <property type="match status" value="1"/>
</dbReference>
<evidence type="ECO:0000259" key="13">
    <source>
        <dbReference type="PROSITE" id="PS51843"/>
    </source>
</evidence>
<dbReference type="InterPro" id="IPR050234">
    <property type="entry name" value="Nuclear_hormone_rcpt_NR1"/>
</dbReference>
<evidence type="ECO:0000256" key="8">
    <source>
        <dbReference type="ARBA" id="ARBA00023163"/>
    </source>
</evidence>
<dbReference type="PROSITE" id="PS51843">
    <property type="entry name" value="NR_LBD"/>
    <property type="match status" value="1"/>
</dbReference>
<dbReference type="InterPro" id="IPR000536">
    <property type="entry name" value="Nucl_hrmn_rcpt_lig-bd"/>
</dbReference>
<dbReference type="SMART" id="SM00430">
    <property type="entry name" value="HOLI"/>
    <property type="match status" value="1"/>
</dbReference>
<feature type="region of interest" description="Disordered" evidence="11">
    <location>
        <begin position="1"/>
        <end position="43"/>
    </location>
</feature>
<name>A0A5S6QDV3_TRIMR</name>
<dbReference type="GO" id="GO:0045944">
    <property type="term" value="P:positive regulation of transcription by RNA polymerase II"/>
    <property type="evidence" value="ECO:0007669"/>
    <property type="project" value="TreeGrafter"/>
</dbReference>
<keyword evidence="7" id="KW-0238">DNA-binding</keyword>
<dbReference type="Pfam" id="PF00105">
    <property type="entry name" value="zf-C4"/>
    <property type="match status" value="1"/>
</dbReference>
<dbReference type="GO" id="GO:0009755">
    <property type="term" value="P:hormone-mediated signaling pathway"/>
    <property type="evidence" value="ECO:0007669"/>
    <property type="project" value="TreeGrafter"/>
</dbReference>
<keyword evidence="9" id="KW-0675">Receptor</keyword>
<dbReference type="SUPFAM" id="SSF48508">
    <property type="entry name" value="Nuclear receptor ligand-binding domain"/>
    <property type="match status" value="1"/>
</dbReference>
<reference evidence="14" key="1">
    <citation type="submission" date="2013-11" db="EMBL/GenBank/DDBJ databases">
        <authorList>
            <person name="Aslett M."/>
        </authorList>
    </citation>
    <scope>NUCLEOTIDE SEQUENCE [LARGE SCALE GENOMIC DNA]</scope>
    <source>
        <strain evidence="14">Edinburgh</strain>
    </source>
</reference>
<dbReference type="InterPro" id="IPR001723">
    <property type="entry name" value="Nuclear_hrmn_rcpt"/>
</dbReference>
<sequence length="988" mass="107812">MQSEGQHPSTDSRHLTSSVIVSTSSFHMAPAEQEGPSEQSAAPTVELAAIEQVGWPSAFRLVSRSTSLPLQQQQQQTSSDCHLMDSLSPLNLNVASVLSQSLSAPSSSVSSAMDLLPSPKRHEYLLQAVEQSFIPQPRKCQGRRHNAPFDGYESSQVESLLSTSQSSSSALCERRASLSCSETSFEGNSVLCQVCGDKASGFHYGVHACEGCKGFFRRSIQQKIQYRPCSKNQQCSVLRINRNRCQYCRLKKCIAVGMSRDAVRFGRVPKREKAKILAEMQRANAHSQATNLAAIVEDGKYMVASVVSAYLEAKVYFKSRSLPLMQTFRDKSFLLRPSPTACPLHSGSTATVDVNNEELTNSYLPAVRAIVNFAKNIPGFLVLPEEDQIILLKAGVFELLLLQLSSLFDMNTKSLVLLNGSVYKRGGCLAQGNSGTGSNCFLIDSLFDFVDHFTMLQVTDVELALFSAVVLISSSRPGLKNADLVEKFNQRLKDLLQQIIYAQHGADMSLFNSLMLKIPDLRTLNTLHAEKLLILNFDSQDKRCRSDLIRKMKRTLTDTASDADTADAAGHHFSPDEDSAHACGISATSSFRHFDTKAPLYGMSLSVGGHTSPTKWLDLSQKDKSCISTTASVAKSNRSLDSLNLKVVSSPVADAKATLHSPVWPSKDNTSFDSGKGSLSATESYSSSDSLNEHHMEEFDTKCTPVFLHKPLILSSSLNQSSLTLSEQMPTLKQALQTPPLILLQTHEKAGHCLEEERVLSNLRDRHACLASLLEKQPTELFSTTNISDTSGGIANTGLPLDYGLLASSALLQQWTRLYGSQKPMNSLCSNILPFYLNRAAAVPSKYAPFLNDPLLHSRVINNLRSIIDEKLLLNSAGPMPKIPLVAATCGFSHAANMSLNDQFVTRSQSEGGSPGGRKASGAETAVSVLKRNVSPKREFPKEFDNEEPLNLSKKATYCTDGSSKVKVPQKQGVCSVKSEWASTLTSA</sequence>
<organism evidence="14 15">
    <name type="scientific">Trichuris muris</name>
    <name type="common">Mouse whipworm</name>
    <dbReference type="NCBI Taxonomy" id="70415"/>
    <lineage>
        <taxon>Eukaryota</taxon>
        <taxon>Metazoa</taxon>
        <taxon>Ecdysozoa</taxon>
        <taxon>Nematoda</taxon>
        <taxon>Enoplea</taxon>
        <taxon>Dorylaimia</taxon>
        <taxon>Trichinellida</taxon>
        <taxon>Trichuridae</taxon>
        <taxon>Trichuris</taxon>
    </lineage>
</organism>
<dbReference type="FunFam" id="3.30.50.10:FF:000013">
    <property type="entry name" value="Nuclear receptor subfamily 1 group D member 2"/>
    <property type="match status" value="1"/>
</dbReference>
<protein>
    <submittedName>
        <fullName evidence="15">Nuclear receptor domain-containing protein</fullName>
    </submittedName>
</protein>
<evidence type="ECO:0000256" key="4">
    <source>
        <dbReference type="ARBA" id="ARBA00022771"/>
    </source>
</evidence>
<keyword evidence="5" id="KW-0862">Zinc</keyword>